<evidence type="ECO:0000313" key="1">
    <source>
        <dbReference type="EMBL" id="KAG2383878.1"/>
    </source>
</evidence>
<keyword evidence="1" id="KW-0240">DNA-directed RNA polymerase</keyword>
<dbReference type="EMBL" id="JABFOF010000008">
    <property type="protein sequence ID" value="KAG2383878.1"/>
    <property type="molecule type" value="Genomic_DNA"/>
</dbReference>
<name>A0A8T0JTE9_PHAAN</name>
<dbReference type="Gene3D" id="1.10.40.90">
    <property type="match status" value="1"/>
</dbReference>
<dbReference type="Proteomes" id="UP000743370">
    <property type="component" value="Unassembled WGS sequence"/>
</dbReference>
<gene>
    <name evidence="1" type="ORF">HKW66_Vig0256900</name>
</gene>
<sequence length="114" mass="13365">MRRNKSHLKLPYQSKRRIYGFNLQNTLFDFSSSSAIERCGLPGEIAIELFQTFLIRGLIRKHFASNIGIAKSKIRQKEPIVWEILQEVMQGHPVLLNRAPTLHRLVLYKFMEIK</sequence>
<accession>A0A8T0JTE9</accession>
<dbReference type="GO" id="GO:0000428">
    <property type="term" value="C:DNA-directed RNA polymerase complex"/>
    <property type="evidence" value="ECO:0007669"/>
    <property type="project" value="UniProtKB-KW"/>
</dbReference>
<keyword evidence="1" id="KW-0804">Transcription</keyword>
<comment type="caution">
    <text evidence="1">The sequence shown here is derived from an EMBL/GenBank/DDBJ whole genome shotgun (WGS) entry which is preliminary data.</text>
</comment>
<evidence type="ECO:0000313" key="2">
    <source>
        <dbReference type="Proteomes" id="UP000743370"/>
    </source>
</evidence>
<protein>
    <submittedName>
        <fullName evidence="1">DNA-directed RNA polymerase subunit beta</fullName>
    </submittedName>
</protein>
<dbReference type="SUPFAM" id="SSF64484">
    <property type="entry name" value="beta and beta-prime subunits of DNA dependent RNA-polymerase"/>
    <property type="match status" value="1"/>
</dbReference>
<dbReference type="AlphaFoldDB" id="A0A8T0JTE9"/>
<reference evidence="1 2" key="1">
    <citation type="submission" date="2020-05" db="EMBL/GenBank/DDBJ databases">
        <title>Vigna angularis (adzuki bean) Var. LongXiaoDou No. 4 denovo assembly.</title>
        <authorList>
            <person name="Xiang H."/>
        </authorList>
    </citation>
    <scope>NUCLEOTIDE SEQUENCE [LARGE SCALE GENOMIC DNA]</scope>
    <source>
        <tissue evidence="1">Leaf</tissue>
    </source>
</reference>
<proteinExistence type="predicted"/>
<organism evidence="1 2">
    <name type="scientific">Phaseolus angularis</name>
    <name type="common">Azuki bean</name>
    <name type="synonym">Vigna angularis</name>
    <dbReference type="NCBI Taxonomy" id="3914"/>
    <lineage>
        <taxon>Eukaryota</taxon>
        <taxon>Viridiplantae</taxon>
        <taxon>Streptophyta</taxon>
        <taxon>Embryophyta</taxon>
        <taxon>Tracheophyta</taxon>
        <taxon>Spermatophyta</taxon>
        <taxon>Magnoliopsida</taxon>
        <taxon>eudicotyledons</taxon>
        <taxon>Gunneridae</taxon>
        <taxon>Pentapetalae</taxon>
        <taxon>rosids</taxon>
        <taxon>fabids</taxon>
        <taxon>Fabales</taxon>
        <taxon>Fabaceae</taxon>
        <taxon>Papilionoideae</taxon>
        <taxon>50 kb inversion clade</taxon>
        <taxon>NPAAA clade</taxon>
        <taxon>indigoferoid/millettioid clade</taxon>
        <taxon>Phaseoleae</taxon>
        <taxon>Vigna</taxon>
    </lineage>
</organism>